<protein>
    <recommendedName>
        <fullName evidence="18">Cytochrome P450</fullName>
    </recommendedName>
</protein>
<dbReference type="PRINTS" id="PR00463">
    <property type="entry name" value="EP450I"/>
</dbReference>
<keyword evidence="15" id="KW-0812">Transmembrane</keyword>
<dbReference type="Pfam" id="PF00067">
    <property type="entry name" value="p450"/>
    <property type="match status" value="1"/>
</dbReference>
<evidence type="ECO:0000256" key="9">
    <source>
        <dbReference type="ARBA" id="ARBA00023002"/>
    </source>
</evidence>
<dbReference type="PANTHER" id="PTHR24292">
    <property type="entry name" value="CYTOCHROME P450"/>
    <property type="match status" value="1"/>
</dbReference>
<evidence type="ECO:0000256" key="2">
    <source>
        <dbReference type="ARBA" id="ARBA00004174"/>
    </source>
</evidence>
<gene>
    <name evidence="16" type="ORF">CEUTPL_LOCUS4884</name>
</gene>
<keyword evidence="12 15" id="KW-0472">Membrane</keyword>
<comment type="similarity">
    <text evidence="4 14">Belongs to the cytochrome P450 family.</text>
</comment>
<reference evidence="16" key="1">
    <citation type="submission" date="2022-01" db="EMBL/GenBank/DDBJ databases">
        <authorList>
            <person name="King R."/>
        </authorList>
    </citation>
    <scope>NUCLEOTIDE SEQUENCE</scope>
</reference>
<dbReference type="PANTHER" id="PTHR24292:SF100">
    <property type="entry name" value="CYTOCHROME P450 6A16, ISOFORM B-RELATED"/>
    <property type="match status" value="1"/>
</dbReference>
<evidence type="ECO:0000256" key="4">
    <source>
        <dbReference type="ARBA" id="ARBA00010617"/>
    </source>
</evidence>
<dbReference type="GO" id="GO:0005789">
    <property type="term" value="C:endoplasmic reticulum membrane"/>
    <property type="evidence" value="ECO:0007669"/>
    <property type="project" value="UniProtKB-SubCell"/>
</dbReference>
<evidence type="ECO:0000256" key="13">
    <source>
        <dbReference type="PIRSR" id="PIRSR602401-1"/>
    </source>
</evidence>
<evidence type="ECO:0000256" key="7">
    <source>
        <dbReference type="ARBA" id="ARBA00022824"/>
    </source>
</evidence>
<evidence type="ECO:0000256" key="15">
    <source>
        <dbReference type="SAM" id="Phobius"/>
    </source>
</evidence>
<dbReference type="InterPro" id="IPR017972">
    <property type="entry name" value="Cyt_P450_CS"/>
</dbReference>
<comment type="subcellular location">
    <subcellularLocation>
        <location evidence="3">Endoplasmic reticulum membrane</location>
        <topology evidence="3">Peripheral membrane protein</topology>
    </subcellularLocation>
    <subcellularLocation>
        <location evidence="2">Microsome membrane</location>
        <topology evidence="2">Peripheral membrane protein</topology>
    </subcellularLocation>
</comment>
<keyword evidence="15" id="KW-1133">Transmembrane helix</keyword>
<evidence type="ECO:0000256" key="6">
    <source>
        <dbReference type="ARBA" id="ARBA00022723"/>
    </source>
</evidence>
<dbReference type="GO" id="GO:0016705">
    <property type="term" value="F:oxidoreductase activity, acting on paired donors, with incorporation or reduction of molecular oxygen"/>
    <property type="evidence" value="ECO:0007669"/>
    <property type="project" value="InterPro"/>
</dbReference>
<dbReference type="InterPro" id="IPR001128">
    <property type="entry name" value="Cyt_P450"/>
</dbReference>
<keyword evidence="6 13" id="KW-0479">Metal-binding</keyword>
<dbReference type="AlphaFoldDB" id="A0A9N9MJQ6"/>
<dbReference type="InterPro" id="IPR036396">
    <property type="entry name" value="Cyt_P450_sf"/>
</dbReference>
<dbReference type="SUPFAM" id="SSF48264">
    <property type="entry name" value="Cytochrome P450"/>
    <property type="match status" value="1"/>
</dbReference>
<keyword evidence="17" id="KW-1185">Reference proteome</keyword>
<keyword evidence="10 13" id="KW-0408">Iron</keyword>
<dbReference type="Gene3D" id="1.10.630.10">
    <property type="entry name" value="Cytochrome P450"/>
    <property type="match status" value="1"/>
</dbReference>
<dbReference type="GO" id="GO:0005506">
    <property type="term" value="F:iron ion binding"/>
    <property type="evidence" value="ECO:0007669"/>
    <property type="project" value="InterPro"/>
</dbReference>
<evidence type="ECO:0000313" key="16">
    <source>
        <dbReference type="EMBL" id="CAG9764242.1"/>
    </source>
</evidence>
<dbReference type="PROSITE" id="PS00086">
    <property type="entry name" value="CYTOCHROME_P450"/>
    <property type="match status" value="1"/>
</dbReference>
<dbReference type="PRINTS" id="PR00385">
    <property type="entry name" value="P450"/>
</dbReference>
<dbReference type="InterPro" id="IPR002401">
    <property type="entry name" value="Cyt_P450_E_grp-I"/>
</dbReference>
<evidence type="ECO:0008006" key="18">
    <source>
        <dbReference type="Google" id="ProtNLM"/>
    </source>
</evidence>
<name>A0A9N9MJQ6_9CUCU</name>
<evidence type="ECO:0000256" key="12">
    <source>
        <dbReference type="ARBA" id="ARBA00023136"/>
    </source>
</evidence>
<evidence type="ECO:0000256" key="8">
    <source>
        <dbReference type="ARBA" id="ARBA00022848"/>
    </source>
</evidence>
<dbReference type="Proteomes" id="UP001152799">
    <property type="component" value="Chromosome 2"/>
</dbReference>
<comment type="cofactor">
    <cofactor evidence="1 13">
        <name>heme</name>
        <dbReference type="ChEBI" id="CHEBI:30413"/>
    </cofactor>
</comment>
<keyword evidence="5 13" id="KW-0349">Heme</keyword>
<feature type="binding site" description="axial binding residue" evidence="13">
    <location>
        <position position="452"/>
    </location>
    <ligand>
        <name>heme</name>
        <dbReference type="ChEBI" id="CHEBI:30413"/>
    </ligand>
    <ligandPart>
        <name>Fe</name>
        <dbReference type="ChEBI" id="CHEBI:18248"/>
    </ligandPart>
</feature>
<dbReference type="EMBL" id="OU892278">
    <property type="protein sequence ID" value="CAG9764242.1"/>
    <property type="molecule type" value="Genomic_DNA"/>
</dbReference>
<organism evidence="16 17">
    <name type="scientific">Ceutorhynchus assimilis</name>
    <name type="common">cabbage seed weevil</name>
    <dbReference type="NCBI Taxonomy" id="467358"/>
    <lineage>
        <taxon>Eukaryota</taxon>
        <taxon>Metazoa</taxon>
        <taxon>Ecdysozoa</taxon>
        <taxon>Arthropoda</taxon>
        <taxon>Hexapoda</taxon>
        <taxon>Insecta</taxon>
        <taxon>Pterygota</taxon>
        <taxon>Neoptera</taxon>
        <taxon>Endopterygota</taxon>
        <taxon>Coleoptera</taxon>
        <taxon>Polyphaga</taxon>
        <taxon>Cucujiformia</taxon>
        <taxon>Curculionidae</taxon>
        <taxon>Ceutorhynchinae</taxon>
        <taxon>Ceutorhynchus</taxon>
    </lineage>
</organism>
<keyword evidence="9 14" id="KW-0560">Oxidoreductase</keyword>
<keyword evidence="8" id="KW-0492">Microsome</keyword>
<evidence type="ECO:0000256" key="10">
    <source>
        <dbReference type="ARBA" id="ARBA00023004"/>
    </source>
</evidence>
<dbReference type="GO" id="GO:0004497">
    <property type="term" value="F:monooxygenase activity"/>
    <property type="evidence" value="ECO:0007669"/>
    <property type="project" value="UniProtKB-KW"/>
</dbReference>
<evidence type="ECO:0000256" key="1">
    <source>
        <dbReference type="ARBA" id="ARBA00001971"/>
    </source>
</evidence>
<evidence type="ECO:0000256" key="3">
    <source>
        <dbReference type="ARBA" id="ARBA00004406"/>
    </source>
</evidence>
<dbReference type="GO" id="GO:0020037">
    <property type="term" value="F:heme binding"/>
    <property type="evidence" value="ECO:0007669"/>
    <property type="project" value="InterPro"/>
</dbReference>
<dbReference type="OrthoDB" id="2789670at2759"/>
<feature type="transmembrane region" description="Helical" evidence="15">
    <location>
        <begin position="6"/>
        <end position="29"/>
    </location>
</feature>
<evidence type="ECO:0000313" key="17">
    <source>
        <dbReference type="Proteomes" id="UP001152799"/>
    </source>
</evidence>
<keyword evidence="7" id="KW-0256">Endoplasmic reticulum</keyword>
<sequence length="507" mass="58666">MAVIISTGFILFDFFLIFLAAFIGIFVHYKHSYQYWKKKEVPYLEPTFPYGNNLYLFPLASTFAGESKVWYDQLKAKGHKFGGVWSYSRKVLVLVDPGYIKDILSLDFNHFIDRDVYCNEKHDPMGTHLFNIRHSSWKALRQKLTPTFTSGKMKMMFDNVLHCADFMINHLEKCANVGDDFDAREVLASFTTDVIGSVAFGVDCNSFDSTHAEFRRQGKYLFEIDLPILLKAVMVNSFPDLSRKLGVIVFRSKSKAFFAGMIKETMEFRKKNNINRPDFLQLLLKMNEEYKDGKPNVTFDEIVANTILFFIAGFDTSSTVMTFSCYELARNPEIQERTRQEIENVLGKYDGKITYEAIQEMTYLQQVMNESMRLFPPLICLARTCTKDYKLRDTDITIEKGTPVVISTFGLGRDAEHFPDPERFDPDRFSAEEIEKRDPYIHIPFGEGPRNCIGLRFGLMQSKIGLIRILTNFKLSISPKTKMPVTIDQQRFLLKENNPIYLRAEKI</sequence>
<dbReference type="CDD" id="cd11056">
    <property type="entry name" value="CYP6-like"/>
    <property type="match status" value="1"/>
</dbReference>
<accession>A0A9N9MJQ6</accession>
<keyword evidence="11 14" id="KW-0503">Monooxygenase</keyword>
<proteinExistence type="inferred from homology"/>
<dbReference type="InterPro" id="IPR050476">
    <property type="entry name" value="Insect_CytP450_Detox"/>
</dbReference>
<evidence type="ECO:0000256" key="11">
    <source>
        <dbReference type="ARBA" id="ARBA00023033"/>
    </source>
</evidence>
<evidence type="ECO:0000256" key="5">
    <source>
        <dbReference type="ARBA" id="ARBA00022617"/>
    </source>
</evidence>
<evidence type="ECO:0000256" key="14">
    <source>
        <dbReference type="RuleBase" id="RU000461"/>
    </source>
</evidence>
<dbReference type="FunFam" id="1.10.630.10:FF:000042">
    <property type="entry name" value="Cytochrome P450"/>
    <property type="match status" value="1"/>
</dbReference>